<dbReference type="EMBL" id="JWZX01002831">
    <property type="protein sequence ID" value="KOO26589.1"/>
    <property type="molecule type" value="Genomic_DNA"/>
</dbReference>
<feature type="region of interest" description="Disordered" evidence="1">
    <location>
        <begin position="1"/>
        <end position="86"/>
    </location>
</feature>
<sequence>MWRRPRRPMVTAGAATASASAGRRSRRRPSRHASPPPRPWTIRGSRCRGCGASSCGWRRRATRSTCGGRSRRRAASPRCSALSRSI</sequence>
<dbReference type="AlphaFoldDB" id="A0A0M0JJ33"/>
<organism evidence="2 3">
    <name type="scientific">Chrysochromulina tobinii</name>
    <dbReference type="NCBI Taxonomy" id="1460289"/>
    <lineage>
        <taxon>Eukaryota</taxon>
        <taxon>Haptista</taxon>
        <taxon>Haptophyta</taxon>
        <taxon>Prymnesiophyceae</taxon>
        <taxon>Prymnesiales</taxon>
        <taxon>Chrysochromulinaceae</taxon>
        <taxon>Chrysochromulina</taxon>
    </lineage>
</organism>
<gene>
    <name evidence="2" type="ORF">Ctob_009112</name>
</gene>
<evidence type="ECO:0000313" key="2">
    <source>
        <dbReference type="EMBL" id="KOO26589.1"/>
    </source>
</evidence>
<feature type="compositionally biased region" description="Low complexity" evidence="1">
    <location>
        <begin position="76"/>
        <end position="86"/>
    </location>
</feature>
<comment type="caution">
    <text evidence="2">The sequence shown here is derived from an EMBL/GenBank/DDBJ whole genome shotgun (WGS) entry which is preliminary data.</text>
</comment>
<keyword evidence="3" id="KW-1185">Reference proteome</keyword>
<protein>
    <submittedName>
        <fullName evidence="2">Uncharacterized protein</fullName>
    </submittedName>
</protein>
<evidence type="ECO:0000313" key="3">
    <source>
        <dbReference type="Proteomes" id="UP000037460"/>
    </source>
</evidence>
<dbReference type="Proteomes" id="UP000037460">
    <property type="component" value="Unassembled WGS sequence"/>
</dbReference>
<accession>A0A0M0JJ33</accession>
<reference evidence="3" key="1">
    <citation type="journal article" date="2015" name="PLoS Genet.">
        <title>Genome Sequence and Transcriptome Analyses of Chrysochromulina tobin: Metabolic Tools for Enhanced Algal Fitness in the Prominent Order Prymnesiales (Haptophyceae).</title>
        <authorList>
            <person name="Hovde B.T."/>
            <person name="Deodato C.R."/>
            <person name="Hunsperger H.M."/>
            <person name="Ryken S.A."/>
            <person name="Yost W."/>
            <person name="Jha R.K."/>
            <person name="Patterson J."/>
            <person name="Monnat R.J. Jr."/>
            <person name="Barlow S.B."/>
            <person name="Starkenburg S.R."/>
            <person name="Cattolico R.A."/>
        </authorList>
    </citation>
    <scope>NUCLEOTIDE SEQUENCE</scope>
    <source>
        <strain evidence="3">CCMP291</strain>
    </source>
</reference>
<feature type="non-terminal residue" evidence="2">
    <location>
        <position position="86"/>
    </location>
</feature>
<name>A0A0M0JJ33_9EUKA</name>
<evidence type="ECO:0000256" key="1">
    <source>
        <dbReference type="SAM" id="MobiDB-lite"/>
    </source>
</evidence>
<proteinExistence type="predicted"/>
<feature type="compositionally biased region" description="Low complexity" evidence="1">
    <location>
        <begin position="11"/>
        <end position="22"/>
    </location>
</feature>